<evidence type="ECO:0000313" key="2">
    <source>
        <dbReference type="EMBL" id="PAV03251.1"/>
    </source>
</evidence>
<feature type="domain" description="PKD" evidence="1">
    <location>
        <begin position="28"/>
        <end position="102"/>
    </location>
</feature>
<evidence type="ECO:0000313" key="3">
    <source>
        <dbReference type="Proteomes" id="UP000217784"/>
    </source>
</evidence>
<dbReference type="EMBL" id="LMVM01000039">
    <property type="protein sequence ID" value="PAV03251.1"/>
    <property type="molecule type" value="Genomic_DNA"/>
</dbReference>
<dbReference type="Gene3D" id="2.60.40.1170">
    <property type="entry name" value="Mu homology domain, subdomain B"/>
    <property type="match status" value="1"/>
</dbReference>
<accession>A0A2A2H1F5</accession>
<sequence>MRKNIIFIVIVFSMILALCGSASAADAPSANFTANLTNGSAPLSVQFNDTSKGNPTSWYWDFGDGKNSTEQNPTHVYTHLGNFTVSLNATNSVGTSSVVKTVYAMNSTTFSNYCDLNIYVANDAGVKYNVENGRSQVYTYSYVNNTYFFLLESNGGGFNPIHISNNNASNNFGQVTTTSNQSGTFWITFTGGQATMHEAILMLAVNGTIPDDFSVHITSSGYTWDIPSAGLGNVNDPKTNLNYVTAAVNETFTKNDFIYGPQIWRPSTLSNYPIYYGQNMDDTNNTFHIMFIDLYAGCLQTGIDNGAIRVDYSFNDLTSFAAFNVFGWYSASAHGTGAIMTNCLNASKSKISGFNVMGVPSANFTANVTNGSAPMDVQFNDQSTNSPTSWSWDFGDGTTSTEQNPAHTYTKPGVYTVSLTATNTGGSNTETQIITVNDVTAPIVNSSQVGGVFNTTQTVTLNATDDSDSATIYYTTDGTDPKTSSTRSVYTGPIEIDGTTTLKYAAVDAAGNWSSVYSETYTIKSDVYVQVIPSKTNPQVGDKVTYTFKLCNNGPGIANDVVFTYVIPEGLEYDGATVDQGTIYYDDATRTLTWNLGNVTVGDPYLWLNVTVLSAGSYNLQPAVTTAGYDPELNSSIGSLLVNAVSATDNGSGSGSGSGFSTGNNTTVHAVTTTTTKTVPMQDTGLPLGGLVSALLLAGSGLALSRKK</sequence>
<dbReference type="GO" id="GO:0016485">
    <property type="term" value="P:protein processing"/>
    <property type="evidence" value="ECO:0007669"/>
    <property type="project" value="TreeGrafter"/>
</dbReference>
<feature type="domain" description="PKD" evidence="1">
    <location>
        <begin position="360"/>
        <end position="436"/>
    </location>
</feature>
<comment type="caution">
    <text evidence="2">The sequence shown here is derived from an EMBL/GenBank/DDBJ whole genome shotgun (WGS) entry which is preliminary data.</text>
</comment>
<dbReference type="SMART" id="SM00089">
    <property type="entry name" value="PKD"/>
    <property type="match status" value="2"/>
</dbReference>
<dbReference type="FunFam" id="2.60.40.10:FF:000270">
    <property type="entry name" value="Cell surface protein"/>
    <property type="match status" value="2"/>
</dbReference>
<dbReference type="GO" id="GO:0005615">
    <property type="term" value="C:extracellular space"/>
    <property type="evidence" value="ECO:0007669"/>
    <property type="project" value="TreeGrafter"/>
</dbReference>
<proteinExistence type="predicted"/>
<dbReference type="InterPro" id="IPR035986">
    <property type="entry name" value="PKD_dom_sf"/>
</dbReference>
<dbReference type="InterPro" id="IPR001434">
    <property type="entry name" value="OmcB-like_DUF11"/>
</dbReference>
<dbReference type="Proteomes" id="UP000217784">
    <property type="component" value="Unassembled WGS sequence"/>
</dbReference>
<dbReference type="CDD" id="cd00146">
    <property type="entry name" value="PKD"/>
    <property type="match status" value="2"/>
</dbReference>
<dbReference type="PANTHER" id="PTHR11532:SF57">
    <property type="entry name" value="CARBOXYPEPTIDASE D, B"/>
    <property type="match status" value="1"/>
</dbReference>
<dbReference type="GO" id="GO:0006518">
    <property type="term" value="P:peptide metabolic process"/>
    <property type="evidence" value="ECO:0007669"/>
    <property type="project" value="TreeGrafter"/>
</dbReference>
<keyword evidence="3" id="KW-1185">Reference proteome</keyword>
<reference evidence="2 3" key="1">
    <citation type="journal article" date="2017" name="BMC Genomics">
        <title>Genomic analysis of methanogenic archaea reveals a shift towards energy conservation.</title>
        <authorList>
            <person name="Gilmore S.P."/>
            <person name="Henske J.K."/>
            <person name="Sexton J.A."/>
            <person name="Solomon K.V."/>
            <person name="Seppala S."/>
            <person name="Yoo J.I."/>
            <person name="Huyett L.M."/>
            <person name="Pressman A."/>
            <person name="Cogan J.Z."/>
            <person name="Kivenson V."/>
            <person name="Peng X."/>
            <person name="Tan Y."/>
            <person name="Valentine D.L."/>
            <person name="O'Malley M.A."/>
        </authorList>
    </citation>
    <scope>NUCLEOTIDE SEQUENCE [LARGE SCALE GENOMIC DNA]</scope>
    <source>
        <strain evidence="2 3">M.o.H.</strain>
    </source>
</reference>
<protein>
    <recommendedName>
        <fullName evidence="1">PKD domain-containing protein</fullName>
    </recommendedName>
</protein>
<dbReference type="RefSeq" id="WP_069585804.1">
    <property type="nucleotide sequence ID" value="NZ_LMVM01000039.1"/>
</dbReference>
<dbReference type="InterPro" id="IPR059177">
    <property type="entry name" value="GH29D-like_dom"/>
</dbReference>
<dbReference type="SUPFAM" id="SSF49299">
    <property type="entry name" value="PKD domain"/>
    <property type="match status" value="2"/>
</dbReference>
<dbReference type="Gene3D" id="2.60.40.10">
    <property type="entry name" value="Immunoglobulins"/>
    <property type="match status" value="2"/>
</dbReference>
<dbReference type="InterPro" id="IPR050753">
    <property type="entry name" value="Peptidase_M14_domain"/>
</dbReference>
<dbReference type="GO" id="GO:0004181">
    <property type="term" value="F:metallocarboxypeptidase activity"/>
    <property type="evidence" value="ECO:0007669"/>
    <property type="project" value="TreeGrafter"/>
</dbReference>
<organism evidence="2 3">
    <name type="scientific">Methanobacterium bryantii</name>
    <dbReference type="NCBI Taxonomy" id="2161"/>
    <lineage>
        <taxon>Archaea</taxon>
        <taxon>Methanobacteriati</taxon>
        <taxon>Methanobacteriota</taxon>
        <taxon>Methanomada group</taxon>
        <taxon>Methanobacteria</taxon>
        <taxon>Methanobacteriales</taxon>
        <taxon>Methanobacteriaceae</taxon>
        <taxon>Methanobacterium</taxon>
    </lineage>
</organism>
<dbReference type="Pfam" id="PF13290">
    <property type="entry name" value="CHB_HEX_C_1"/>
    <property type="match status" value="1"/>
</dbReference>
<dbReference type="PROSITE" id="PS50093">
    <property type="entry name" value="PKD"/>
    <property type="match status" value="2"/>
</dbReference>
<dbReference type="InterPro" id="IPR047589">
    <property type="entry name" value="DUF11_rpt"/>
</dbReference>
<dbReference type="PANTHER" id="PTHR11532">
    <property type="entry name" value="PROTEASE M14 CARBOXYPEPTIDASE"/>
    <property type="match status" value="1"/>
</dbReference>
<dbReference type="Pfam" id="PF01345">
    <property type="entry name" value="DUF11"/>
    <property type="match status" value="1"/>
</dbReference>
<name>A0A2A2H1F5_METBR</name>
<dbReference type="Pfam" id="PF18911">
    <property type="entry name" value="PKD_4"/>
    <property type="match status" value="2"/>
</dbReference>
<dbReference type="InterPro" id="IPR013783">
    <property type="entry name" value="Ig-like_fold"/>
</dbReference>
<gene>
    <name evidence="2" type="ORF">ASJ80_04420</name>
</gene>
<dbReference type="AlphaFoldDB" id="A0A2A2H1F5"/>
<dbReference type="NCBIfam" id="TIGR01451">
    <property type="entry name" value="B_ant_repeat"/>
    <property type="match status" value="1"/>
</dbReference>
<dbReference type="InterPro" id="IPR000601">
    <property type="entry name" value="PKD_dom"/>
</dbReference>
<dbReference type="InterPro" id="IPR022409">
    <property type="entry name" value="PKD/Chitinase_dom"/>
</dbReference>
<evidence type="ECO:0000259" key="1">
    <source>
        <dbReference type="PROSITE" id="PS50093"/>
    </source>
</evidence>